<organism evidence="2">
    <name type="scientific">Melampsora larici-populina (strain 98AG31 / pathotype 3-4-7)</name>
    <name type="common">Poplar leaf rust fungus</name>
    <dbReference type="NCBI Taxonomy" id="747676"/>
    <lineage>
        <taxon>Eukaryota</taxon>
        <taxon>Fungi</taxon>
        <taxon>Dikarya</taxon>
        <taxon>Basidiomycota</taxon>
        <taxon>Pucciniomycotina</taxon>
        <taxon>Pucciniomycetes</taxon>
        <taxon>Pucciniales</taxon>
        <taxon>Melampsoraceae</taxon>
        <taxon>Melampsora</taxon>
    </lineage>
</organism>
<dbReference type="VEuPathDB" id="FungiDB:MELLADRAFT_114205"/>
<dbReference type="OrthoDB" id="10358116at2759"/>
<reference evidence="2" key="1">
    <citation type="journal article" date="2011" name="Proc. Natl. Acad. Sci. U.S.A.">
        <title>Obligate biotrophy features unraveled by the genomic analysis of rust fungi.</title>
        <authorList>
            <person name="Duplessis S."/>
            <person name="Cuomo C.A."/>
            <person name="Lin Y.-C."/>
            <person name="Aerts A."/>
            <person name="Tisserant E."/>
            <person name="Veneault-Fourrey C."/>
            <person name="Joly D.L."/>
            <person name="Hacquard S."/>
            <person name="Amselem J."/>
            <person name="Cantarel B.L."/>
            <person name="Chiu R."/>
            <person name="Coutinho P.M."/>
            <person name="Feau N."/>
            <person name="Field M."/>
            <person name="Frey P."/>
            <person name="Gelhaye E."/>
            <person name="Goldberg J."/>
            <person name="Grabherr M.G."/>
            <person name="Kodira C.D."/>
            <person name="Kohler A."/>
            <person name="Kuees U."/>
            <person name="Lindquist E.A."/>
            <person name="Lucas S.M."/>
            <person name="Mago R."/>
            <person name="Mauceli E."/>
            <person name="Morin E."/>
            <person name="Murat C."/>
            <person name="Pangilinan J.L."/>
            <person name="Park R."/>
            <person name="Pearson M."/>
            <person name="Quesneville H."/>
            <person name="Rouhier N."/>
            <person name="Sakthikumar S."/>
            <person name="Salamov A.A."/>
            <person name="Schmutz J."/>
            <person name="Selles B."/>
            <person name="Shapiro H."/>
            <person name="Tanguay P."/>
            <person name="Tuskan G.A."/>
            <person name="Henrissat B."/>
            <person name="Van de Peer Y."/>
            <person name="Rouze P."/>
            <person name="Ellis J.G."/>
            <person name="Dodds P.N."/>
            <person name="Schein J.E."/>
            <person name="Zhong S."/>
            <person name="Hamelin R.C."/>
            <person name="Grigoriev I.V."/>
            <person name="Szabo L.J."/>
            <person name="Martin F."/>
        </authorList>
    </citation>
    <scope>NUCLEOTIDE SEQUENCE [LARGE SCALE GENOMIC DNA]</scope>
    <source>
        <strain evidence="2">98AG31 / pathotype 3-4-7</strain>
    </source>
</reference>
<dbReference type="RefSeq" id="XP_007419116.1">
    <property type="nucleotide sequence ID" value="XM_007419054.1"/>
</dbReference>
<dbReference type="Proteomes" id="UP000001072">
    <property type="component" value="Unassembled WGS sequence"/>
</dbReference>
<evidence type="ECO:0000313" key="2">
    <source>
        <dbReference type="Proteomes" id="UP000001072"/>
    </source>
</evidence>
<evidence type="ECO:0000313" key="1">
    <source>
        <dbReference type="EMBL" id="EGF97614.1"/>
    </source>
</evidence>
<dbReference type="AlphaFoldDB" id="F4SCL5"/>
<proteinExistence type="predicted"/>
<dbReference type="KEGG" id="mlr:MELLADRAFT_114205"/>
<dbReference type="InParanoid" id="F4SCL5"/>
<dbReference type="GeneID" id="18925255"/>
<dbReference type="HOGENOM" id="CLU_1023369_0_0_1"/>
<keyword evidence="2" id="KW-1185">Reference proteome</keyword>
<dbReference type="EMBL" id="GL883212">
    <property type="protein sequence ID" value="EGF97614.1"/>
    <property type="molecule type" value="Genomic_DNA"/>
</dbReference>
<accession>F4SCL5</accession>
<name>F4SCL5_MELLP</name>
<gene>
    <name evidence="1" type="ORF">MELLADRAFT_114205</name>
</gene>
<protein>
    <submittedName>
        <fullName evidence="1">Uncharacterized protein</fullName>
    </submittedName>
</protein>
<sequence>MLIQLCLDLVESFQIIGGDMKDPKLTSPVAAFVIGKGDADGSQSGNDNDDVLNRAYLWVGAKGFGLLPRNRLFTIWTTFETIFFKHSLKPLLIAMIDLSLSRLALNYSERFLLALKTGLIPEKTNKDLFTELKELLKPEIVAPTRDLQLILRKPDYESCLIEFWKTFTKECTPNNPIVFEWPYPLLNLHSKWLRKSLNQTACGFLEDHLKKATELFPETCFPWQEQPVTIKLLMKGEDQTIIESLMTAFPTLSHLCTNFHIGQSETMTHYGL</sequence>